<gene>
    <name evidence="9" type="ORF">A2937_00450</name>
</gene>
<dbReference type="GO" id="GO:0016020">
    <property type="term" value="C:membrane"/>
    <property type="evidence" value="ECO:0007669"/>
    <property type="project" value="UniProtKB-SubCell"/>
</dbReference>
<evidence type="ECO:0000256" key="5">
    <source>
        <dbReference type="ARBA" id="ARBA00022989"/>
    </source>
</evidence>
<organism evidence="9 10">
    <name type="scientific">Candidatus Yonathbacteria bacterium RIFCSPLOWO2_01_FULL_47_33b</name>
    <dbReference type="NCBI Taxonomy" id="1802727"/>
    <lineage>
        <taxon>Bacteria</taxon>
        <taxon>Candidatus Yonathiibacteriota</taxon>
    </lineage>
</organism>
<feature type="domain" description="Bacterial sugar transferase" evidence="8">
    <location>
        <begin position="262"/>
        <end position="439"/>
    </location>
</feature>
<evidence type="ECO:0000256" key="4">
    <source>
        <dbReference type="ARBA" id="ARBA00022692"/>
    </source>
</evidence>
<dbReference type="Pfam" id="PF02397">
    <property type="entry name" value="Bac_transf"/>
    <property type="match status" value="1"/>
</dbReference>
<keyword evidence="3" id="KW-0808">Transferase</keyword>
<feature type="transmembrane region" description="Helical" evidence="7">
    <location>
        <begin position="85"/>
        <end position="104"/>
    </location>
</feature>
<accession>A0A1G2SGW9</accession>
<dbReference type="Proteomes" id="UP000177987">
    <property type="component" value="Unassembled WGS sequence"/>
</dbReference>
<sequence length="444" mass="50302">MTIGSNRESIILFLGDLASLAAAFWLALVVRAVEVPSLATLGMYASSLIPLSLLWMFTFFIAGLYEKHALVFEKKLPSTILNAQIANSIIAVIFFYLFTPYLGIAPKTILVLYLAISTVLIVLWRLLGPTLFGIKRQEAAILIGSGEEMRMLKDEVNTNRRYNLNFVSSVDLSHIEGIDFKAEIINRIYSEKITSVVIDLRNEKAEAILPALYNLIFSGVRFHDMHKVYEEVFERIPLSLVRYSWFLENISSSSHAGYDILKRMMDLAAGLILGILSLPLYPLVALAIKLDDHKRVFILQDRMGKNNTVIKIIKFRSMARNSDGDNVITRVGRILRATRIDELPQLWNVVKGDLSLVGPRPELPDLAKVYEKEIPYYNVRHLVTPGLSGWGQIRDYNVPRGTADVDRTRTKLSYDLYYIKNRSFMLDLIIALKTIKTLLSRSGN</sequence>
<dbReference type="EMBL" id="MHUW01000009">
    <property type="protein sequence ID" value="OHA83962.1"/>
    <property type="molecule type" value="Genomic_DNA"/>
</dbReference>
<feature type="transmembrane region" description="Helical" evidence="7">
    <location>
        <begin position="42"/>
        <end position="65"/>
    </location>
</feature>
<keyword evidence="6 7" id="KW-0472">Membrane</keyword>
<dbReference type="PANTHER" id="PTHR30576">
    <property type="entry name" value="COLANIC BIOSYNTHESIS UDP-GLUCOSE LIPID CARRIER TRANSFERASE"/>
    <property type="match status" value="1"/>
</dbReference>
<feature type="transmembrane region" description="Helical" evidence="7">
    <location>
        <begin position="267"/>
        <end position="288"/>
    </location>
</feature>
<keyword evidence="5 7" id="KW-1133">Transmembrane helix</keyword>
<proteinExistence type="inferred from homology"/>
<evidence type="ECO:0000313" key="10">
    <source>
        <dbReference type="Proteomes" id="UP000177987"/>
    </source>
</evidence>
<evidence type="ECO:0000256" key="7">
    <source>
        <dbReference type="SAM" id="Phobius"/>
    </source>
</evidence>
<evidence type="ECO:0000256" key="1">
    <source>
        <dbReference type="ARBA" id="ARBA00004141"/>
    </source>
</evidence>
<name>A0A1G2SGW9_9BACT</name>
<protein>
    <recommendedName>
        <fullName evidence="8">Bacterial sugar transferase domain-containing protein</fullName>
    </recommendedName>
</protein>
<dbReference type="STRING" id="1802727.A2937_00450"/>
<evidence type="ECO:0000259" key="8">
    <source>
        <dbReference type="Pfam" id="PF02397"/>
    </source>
</evidence>
<evidence type="ECO:0000256" key="3">
    <source>
        <dbReference type="ARBA" id="ARBA00022679"/>
    </source>
</evidence>
<keyword evidence="4 7" id="KW-0812">Transmembrane</keyword>
<comment type="subcellular location">
    <subcellularLocation>
        <location evidence="1">Membrane</location>
        <topology evidence="1">Multi-pass membrane protein</topology>
    </subcellularLocation>
</comment>
<reference evidence="9 10" key="1">
    <citation type="journal article" date="2016" name="Nat. Commun.">
        <title>Thousands of microbial genomes shed light on interconnected biogeochemical processes in an aquifer system.</title>
        <authorList>
            <person name="Anantharaman K."/>
            <person name="Brown C.T."/>
            <person name="Hug L.A."/>
            <person name="Sharon I."/>
            <person name="Castelle C.J."/>
            <person name="Probst A.J."/>
            <person name="Thomas B.C."/>
            <person name="Singh A."/>
            <person name="Wilkins M.J."/>
            <person name="Karaoz U."/>
            <person name="Brodie E.L."/>
            <person name="Williams K.H."/>
            <person name="Hubbard S.S."/>
            <person name="Banfield J.F."/>
        </authorList>
    </citation>
    <scope>NUCLEOTIDE SEQUENCE [LARGE SCALE GENOMIC DNA]</scope>
</reference>
<dbReference type="PANTHER" id="PTHR30576:SF0">
    <property type="entry name" value="UNDECAPRENYL-PHOSPHATE N-ACETYLGALACTOSAMINYL 1-PHOSPHATE TRANSFERASE-RELATED"/>
    <property type="match status" value="1"/>
</dbReference>
<dbReference type="InterPro" id="IPR003362">
    <property type="entry name" value="Bact_transf"/>
</dbReference>
<comment type="caution">
    <text evidence="9">The sequence shown here is derived from an EMBL/GenBank/DDBJ whole genome shotgun (WGS) entry which is preliminary data.</text>
</comment>
<dbReference type="AlphaFoldDB" id="A0A1G2SGW9"/>
<feature type="transmembrane region" description="Helical" evidence="7">
    <location>
        <begin position="110"/>
        <end position="127"/>
    </location>
</feature>
<evidence type="ECO:0000256" key="2">
    <source>
        <dbReference type="ARBA" id="ARBA00006464"/>
    </source>
</evidence>
<dbReference type="NCBIfam" id="TIGR03025">
    <property type="entry name" value="EPS_sugtrans"/>
    <property type="match status" value="1"/>
</dbReference>
<evidence type="ECO:0000256" key="6">
    <source>
        <dbReference type="ARBA" id="ARBA00023136"/>
    </source>
</evidence>
<comment type="similarity">
    <text evidence="2">Belongs to the bacterial sugar transferase family.</text>
</comment>
<dbReference type="GO" id="GO:0016780">
    <property type="term" value="F:phosphotransferase activity, for other substituted phosphate groups"/>
    <property type="evidence" value="ECO:0007669"/>
    <property type="project" value="TreeGrafter"/>
</dbReference>
<evidence type="ECO:0000313" key="9">
    <source>
        <dbReference type="EMBL" id="OHA83962.1"/>
    </source>
</evidence>
<dbReference type="InterPro" id="IPR017475">
    <property type="entry name" value="EPS_sugar_tfrase"/>
</dbReference>